<dbReference type="PATRIC" id="fig|1189621.3.peg.1200"/>
<comment type="caution">
    <text evidence="2">The sequence shown here is derived from an EMBL/GenBank/DDBJ whole genome shotgun (WGS) entry which is preliminary data.</text>
</comment>
<evidence type="ECO:0008006" key="4">
    <source>
        <dbReference type="Google" id="ProtNLM"/>
    </source>
</evidence>
<dbReference type="Gene3D" id="1.25.40.10">
    <property type="entry name" value="Tetratricopeptide repeat domain"/>
    <property type="match status" value="1"/>
</dbReference>
<dbReference type="Proteomes" id="UP000005551">
    <property type="component" value="Unassembled WGS sequence"/>
</dbReference>
<keyword evidence="3" id="KW-1185">Reference proteome</keyword>
<dbReference type="SUPFAM" id="SSF48452">
    <property type="entry name" value="TPR-like"/>
    <property type="match status" value="1"/>
</dbReference>
<gene>
    <name evidence="2" type="ORF">A3SI_05759</name>
</gene>
<dbReference type="RefSeq" id="WP_009053935.1">
    <property type="nucleotide sequence ID" value="NZ_AJYA01000013.1"/>
</dbReference>
<accession>I5C769</accession>
<feature type="region of interest" description="Disordered" evidence="1">
    <location>
        <begin position="39"/>
        <end position="62"/>
    </location>
</feature>
<dbReference type="AlphaFoldDB" id="I5C769"/>
<name>I5C769_9BACT</name>
<dbReference type="EMBL" id="AJYA01000013">
    <property type="protein sequence ID" value="EIM77671.1"/>
    <property type="molecule type" value="Genomic_DNA"/>
</dbReference>
<protein>
    <recommendedName>
        <fullName evidence="4">Tetratricopeptide repeat protein</fullName>
    </recommendedName>
</protein>
<evidence type="ECO:0000313" key="2">
    <source>
        <dbReference type="EMBL" id="EIM77671.1"/>
    </source>
</evidence>
<evidence type="ECO:0000313" key="3">
    <source>
        <dbReference type="Proteomes" id="UP000005551"/>
    </source>
</evidence>
<sequence length="221" mass="24416">MKKPQIQIIGLVSAAVVTVGILYALPRVVVDNESEENFEQVAASSESASTPADMHGAEMDASTRKRMDELKASLQTEENKERFLTFADSLAVLYTRYGKFDSAAYVLGGAAEKFPAFPQHVAAGEAYYEAYTFALNEQKVQALATETRKFLGMALEEQPKRTDLKTKVAMTYVSSSNPMQGITMLREILEEDPMNEDACITWESYPCSLDSIDAPRSASRN</sequence>
<evidence type="ECO:0000256" key="1">
    <source>
        <dbReference type="SAM" id="MobiDB-lite"/>
    </source>
</evidence>
<dbReference type="STRING" id="1189621.A3SI_05759"/>
<reference evidence="2 3" key="1">
    <citation type="submission" date="2012-05" db="EMBL/GenBank/DDBJ databases">
        <title>Genome sequence of Nitritalea halalkaliphila LW7.</title>
        <authorList>
            <person name="Jangir P.K."/>
            <person name="Singh A."/>
            <person name="Shivaji S."/>
            <person name="Sharma R."/>
        </authorList>
    </citation>
    <scope>NUCLEOTIDE SEQUENCE [LARGE SCALE GENOMIC DNA]</scope>
    <source>
        <strain evidence="2 3">LW7</strain>
    </source>
</reference>
<dbReference type="InterPro" id="IPR011990">
    <property type="entry name" value="TPR-like_helical_dom_sf"/>
</dbReference>
<organism evidence="2 3">
    <name type="scientific">Nitritalea halalkaliphila LW7</name>
    <dbReference type="NCBI Taxonomy" id="1189621"/>
    <lineage>
        <taxon>Bacteria</taxon>
        <taxon>Pseudomonadati</taxon>
        <taxon>Bacteroidota</taxon>
        <taxon>Cytophagia</taxon>
        <taxon>Cytophagales</taxon>
        <taxon>Cyclobacteriaceae</taxon>
        <taxon>Nitritalea</taxon>
    </lineage>
</organism>
<proteinExistence type="predicted"/>